<dbReference type="InterPro" id="IPR016181">
    <property type="entry name" value="Acyl_CoA_acyltransferase"/>
</dbReference>
<comment type="catalytic activity">
    <reaction evidence="6">
        <text>glycyl-tRNA(Gly) + acetyl-CoA = N-acetylglycyl-tRNA(Gly) + CoA + H(+)</text>
        <dbReference type="Rhea" id="RHEA:81867"/>
        <dbReference type="Rhea" id="RHEA-COMP:9683"/>
        <dbReference type="Rhea" id="RHEA-COMP:19766"/>
        <dbReference type="ChEBI" id="CHEBI:15378"/>
        <dbReference type="ChEBI" id="CHEBI:57287"/>
        <dbReference type="ChEBI" id="CHEBI:57288"/>
        <dbReference type="ChEBI" id="CHEBI:78522"/>
        <dbReference type="ChEBI" id="CHEBI:232036"/>
    </reaction>
</comment>
<dbReference type="Pfam" id="PF00583">
    <property type="entry name" value="Acetyltransf_1"/>
    <property type="match status" value="1"/>
</dbReference>
<dbReference type="InterPro" id="IPR000182">
    <property type="entry name" value="GNAT_dom"/>
</dbReference>
<accession>A0A066UDM3</accession>
<keyword evidence="3" id="KW-1277">Toxin-antitoxin system</keyword>
<comment type="caution">
    <text evidence="8">The sequence shown here is derived from an EMBL/GenBank/DDBJ whole genome shotgun (WGS) entry which is preliminary data.</text>
</comment>
<dbReference type="PANTHER" id="PTHR36449:SF1">
    <property type="entry name" value="ACETYLTRANSFERASE"/>
    <property type="match status" value="1"/>
</dbReference>
<keyword evidence="5" id="KW-0012">Acyltransferase</keyword>
<gene>
    <name evidence="8" type="ORF">MBO_05154</name>
</gene>
<keyword evidence="9" id="KW-1185">Reference proteome</keyword>
<dbReference type="RefSeq" id="WP_036364981.1">
    <property type="nucleotide sequence ID" value="NZ_AOMT01000022.1"/>
</dbReference>
<evidence type="ECO:0000256" key="6">
    <source>
        <dbReference type="ARBA" id="ARBA00049880"/>
    </source>
</evidence>
<dbReference type="CDD" id="cd04301">
    <property type="entry name" value="NAT_SF"/>
    <property type="match status" value="1"/>
</dbReference>
<dbReference type="eggNOG" id="COG0454">
    <property type="taxonomic scope" value="Bacteria"/>
</dbReference>
<evidence type="ECO:0000256" key="1">
    <source>
        <dbReference type="ARBA" id="ARBA00009342"/>
    </source>
</evidence>
<evidence type="ECO:0000313" key="8">
    <source>
        <dbReference type="EMBL" id="KDN25170.1"/>
    </source>
</evidence>
<dbReference type="Gene3D" id="3.40.630.30">
    <property type="match status" value="1"/>
</dbReference>
<evidence type="ECO:0000256" key="5">
    <source>
        <dbReference type="ARBA" id="ARBA00023315"/>
    </source>
</evidence>
<dbReference type="PANTHER" id="PTHR36449">
    <property type="entry name" value="ACETYLTRANSFERASE-RELATED"/>
    <property type="match status" value="1"/>
</dbReference>
<dbReference type="EMBL" id="AOMT01000022">
    <property type="protein sequence ID" value="KDN25170.1"/>
    <property type="molecule type" value="Genomic_DNA"/>
</dbReference>
<evidence type="ECO:0000256" key="4">
    <source>
        <dbReference type="ARBA" id="ARBA00022679"/>
    </source>
</evidence>
<comment type="similarity">
    <text evidence="1">Belongs to the acetyltransferase family. GNAT subfamily.</text>
</comment>
<sequence>MLIAKLAKEHDKSGFDCENEALNRFIRQQASQLLKRHETVIYGAVDGERLAGFYTLSACQIMQSDDTELLKRQSPHSPIGCVLLGRLAVDKAYKGRRLGADLLLHAMQTAKKLSQMMGLAYVIVDAKDDTAKAFYERFGFVELSQHPLRLCYAIKDIPNF</sequence>
<dbReference type="GO" id="GO:0016747">
    <property type="term" value="F:acyltransferase activity, transferring groups other than amino-acyl groups"/>
    <property type="evidence" value="ECO:0007669"/>
    <property type="project" value="InterPro"/>
</dbReference>
<organism evidence="8 9">
    <name type="scientific">Moraxella bovoculi 237</name>
    <dbReference type="NCBI Taxonomy" id="743974"/>
    <lineage>
        <taxon>Bacteria</taxon>
        <taxon>Pseudomonadati</taxon>
        <taxon>Pseudomonadota</taxon>
        <taxon>Gammaproteobacteria</taxon>
        <taxon>Moraxellales</taxon>
        <taxon>Moraxellaceae</taxon>
        <taxon>Moraxella</taxon>
    </lineage>
</organism>
<name>A0A066UDM3_9GAMM</name>
<keyword evidence="2" id="KW-0678">Repressor</keyword>
<evidence type="ECO:0000256" key="3">
    <source>
        <dbReference type="ARBA" id="ARBA00022649"/>
    </source>
</evidence>
<dbReference type="Proteomes" id="UP000035860">
    <property type="component" value="Unassembled WGS sequence"/>
</dbReference>
<protein>
    <submittedName>
        <fullName evidence="8">Putative acetyltransferase</fullName>
    </submittedName>
</protein>
<dbReference type="PROSITE" id="PS51186">
    <property type="entry name" value="GNAT"/>
    <property type="match status" value="1"/>
</dbReference>
<dbReference type="OrthoDB" id="9799147at2"/>
<evidence type="ECO:0000313" key="9">
    <source>
        <dbReference type="Proteomes" id="UP000035860"/>
    </source>
</evidence>
<keyword evidence="4 8" id="KW-0808">Transferase</keyword>
<reference evidence="8 9" key="1">
    <citation type="journal article" date="2014" name="Genome Announc.">
        <title>Draft Genome Sequence of Moraxella bovoculi Strain 237T (ATCC BAA-1259T) Isolated from a Calf with Infectious Bovine Keratoconjunctivitis.</title>
        <authorList>
            <person name="Calcutt M.J."/>
            <person name="Foecking M.F."/>
            <person name="Martin N.T."/>
            <person name="Mhlanga-Mutangadura T."/>
            <person name="Reilly T.J."/>
        </authorList>
    </citation>
    <scope>NUCLEOTIDE SEQUENCE [LARGE SCALE GENOMIC DNA]</scope>
    <source>
        <strain evidence="8 9">237</strain>
    </source>
</reference>
<evidence type="ECO:0000256" key="2">
    <source>
        <dbReference type="ARBA" id="ARBA00022491"/>
    </source>
</evidence>
<dbReference type="SUPFAM" id="SSF55729">
    <property type="entry name" value="Acyl-CoA N-acyltransferases (Nat)"/>
    <property type="match status" value="1"/>
</dbReference>
<proteinExistence type="inferred from homology"/>
<feature type="domain" description="N-acetyltransferase" evidence="7">
    <location>
        <begin position="1"/>
        <end position="158"/>
    </location>
</feature>
<dbReference type="AlphaFoldDB" id="A0A066UDM3"/>
<evidence type="ECO:0000259" key="7">
    <source>
        <dbReference type="PROSITE" id="PS51186"/>
    </source>
</evidence>